<feature type="transmembrane region" description="Helical" evidence="1">
    <location>
        <begin position="162"/>
        <end position="189"/>
    </location>
</feature>
<evidence type="ECO:0000313" key="2">
    <source>
        <dbReference type="EMBL" id="KAB5522409.1"/>
    </source>
</evidence>
<keyword evidence="1" id="KW-0812">Transmembrane</keyword>
<dbReference type="InterPro" id="IPR036179">
    <property type="entry name" value="Ig-like_dom_sf"/>
</dbReference>
<evidence type="ECO:0008006" key="4">
    <source>
        <dbReference type="Google" id="ProtNLM"/>
    </source>
</evidence>
<dbReference type="AlphaFoldDB" id="A0A5N5JT91"/>
<accession>A0A5N5JT91</accession>
<gene>
    <name evidence="2" type="ORF">PHYPO_G00159210</name>
</gene>
<dbReference type="Gene3D" id="2.60.40.10">
    <property type="entry name" value="Immunoglobulins"/>
    <property type="match status" value="1"/>
</dbReference>
<keyword evidence="1" id="KW-0472">Membrane</keyword>
<keyword evidence="3" id="KW-1185">Reference proteome</keyword>
<dbReference type="EMBL" id="VFJC01000028">
    <property type="protein sequence ID" value="KAB5522409.1"/>
    <property type="molecule type" value="Genomic_DNA"/>
</dbReference>
<dbReference type="SUPFAM" id="SSF48726">
    <property type="entry name" value="Immunoglobulin"/>
    <property type="match status" value="1"/>
</dbReference>
<feature type="transmembrane region" description="Helical" evidence="1">
    <location>
        <begin position="12"/>
        <end position="29"/>
    </location>
</feature>
<dbReference type="InterPro" id="IPR013783">
    <property type="entry name" value="Ig-like_fold"/>
</dbReference>
<organism evidence="2 3">
    <name type="scientific">Pangasianodon hypophthalmus</name>
    <name type="common">Striped catfish</name>
    <name type="synonym">Helicophagus hypophthalmus</name>
    <dbReference type="NCBI Taxonomy" id="310915"/>
    <lineage>
        <taxon>Eukaryota</taxon>
        <taxon>Metazoa</taxon>
        <taxon>Chordata</taxon>
        <taxon>Craniata</taxon>
        <taxon>Vertebrata</taxon>
        <taxon>Euteleostomi</taxon>
        <taxon>Actinopterygii</taxon>
        <taxon>Neopterygii</taxon>
        <taxon>Teleostei</taxon>
        <taxon>Ostariophysi</taxon>
        <taxon>Siluriformes</taxon>
        <taxon>Pangasiidae</taxon>
        <taxon>Pangasianodon</taxon>
    </lineage>
</organism>
<evidence type="ECO:0000313" key="3">
    <source>
        <dbReference type="Proteomes" id="UP000327468"/>
    </source>
</evidence>
<comment type="caution">
    <text evidence="2">The sequence shown here is derived from an EMBL/GenBank/DDBJ whole genome shotgun (WGS) entry which is preliminary data.</text>
</comment>
<protein>
    <recommendedName>
        <fullName evidence="4">Ig-like domain-containing protein</fullName>
    </recommendedName>
</protein>
<name>A0A5N5JT91_PANHP</name>
<reference evidence="2 3" key="1">
    <citation type="submission" date="2019-06" db="EMBL/GenBank/DDBJ databases">
        <title>A chromosome-scale genome assembly of the striped catfish, Pangasianodon hypophthalmus.</title>
        <authorList>
            <person name="Wen M."/>
            <person name="Zahm M."/>
            <person name="Roques C."/>
            <person name="Cabau C."/>
            <person name="Klopp C."/>
            <person name="Donnadieu C."/>
            <person name="Jouanno E."/>
            <person name="Avarre J.-C."/>
            <person name="Campet M."/>
            <person name="Ha T.T.T."/>
            <person name="Dugue R."/>
            <person name="Lampietro C."/>
            <person name="Louis A."/>
            <person name="Herpin A."/>
            <person name="Echchiki A."/>
            <person name="Berthelot C."/>
            <person name="Parey E."/>
            <person name="Roest-Crollius H."/>
            <person name="Braasch I."/>
            <person name="Postlethwait J."/>
            <person name="Bobe J."/>
            <person name="Montfort J."/>
            <person name="Bouchez O."/>
            <person name="Begum T."/>
            <person name="Schartl M."/>
            <person name="Guiguen Y."/>
        </authorList>
    </citation>
    <scope>NUCLEOTIDE SEQUENCE [LARGE SCALE GENOMIC DNA]</scope>
    <source>
        <strain evidence="2 3">Indonesia</strain>
        <tissue evidence="2">Blood</tissue>
    </source>
</reference>
<proteinExistence type="predicted"/>
<keyword evidence="1" id="KW-1133">Transmembrane helix</keyword>
<sequence length="245" mass="27513">MSHFQKLQLNDRMMVLHFSSICFSVWMLWRCLKFVKGGELCQNQCIDKSNISAELQSDVLLLCNFNPALLGSDKTADIAVVWSQRNTTIHNLVEITLQGVAKFWNYKGGRIKAFPKLSESGNFSILLQKVQPYDLSLYHCELFNGTNCSIAYQELQLGLATVFLQAIIITGASAGAVFLCLVIVCVFYICKKRKHLLHPESDRGCPYDNPIYVSYTVELSHGGDAAPESENPIYDTAWNRGGSMR</sequence>
<dbReference type="Proteomes" id="UP000327468">
    <property type="component" value="Chromosome 27"/>
</dbReference>
<evidence type="ECO:0000256" key="1">
    <source>
        <dbReference type="SAM" id="Phobius"/>
    </source>
</evidence>